<gene>
    <name evidence="2" type="ORF">ATN07_33225</name>
</gene>
<protein>
    <submittedName>
        <fullName evidence="2">GTP pyrophosphokinase</fullName>
    </submittedName>
</protein>
<keyword evidence="2" id="KW-0614">Plasmid</keyword>
<dbReference type="PATRIC" id="fig|1430.6.peg.2061"/>
<evidence type="ECO:0000259" key="1">
    <source>
        <dbReference type="SMART" id="SM00471"/>
    </source>
</evidence>
<dbReference type="GO" id="GO:0008893">
    <property type="term" value="F:guanosine-3',5'-bis(diphosphate) 3'-diphosphatase activity"/>
    <property type="evidence" value="ECO:0007669"/>
    <property type="project" value="TreeGrafter"/>
</dbReference>
<dbReference type="PANTHER" id="PTHR46246">
    <property type="entry name" value="GUANOSINE-3',5'-BIS(DIPHOSPHATE) 3'-PYROPHOSPHOHYDROLASE MESH1"/>
    <property type="match status" value="1"/>
</dbReference>
<proteinExistence type="predicted"/>
<dbReference type="InterPro" id="IPR003607">
    <property type="entry name" value="HD/PDEase_dom"/>
</dbReference>
<organism evidence="2">
    <name type="scientific">Bacillus thuringiensis subsp. israelensis</name>
    <dbReference type="NCBI Taxonomy" id="1430"/>
    <lineage>
        <taxon>Bacteria</taxon>
        <taxon>Bacillati</taxon>
        <taxon>Bacillota</taxon>
        <taxon>Bacilli</taxon>
        <taxon>Bacillales</taxon>
        <taxon>Bacillaceae</taxon>
        <taxon>Bacillus</taxon>
        <taxon>Bacillus cereus group</taxon>
    </lineage>
</organism>
<dbReference type="AlphaFoldDB" id="A0A160LK17"/>
<dbReference type="InterPro" id="IPR052194">
    <property type="entry name" value="MESH1"/>
</dbReference>
<dbReference type="GO" id="GO:0016301">
    <property type="term" value="F:kinase activity"/>
    <property type="evidence" value="ECO:0007669"/>
    <property type="project" value="UniProtKB-KW"/>
</dbReference>
<dbReference type="CDD" id="cd00077">
    <property type="entry name" value="HDc"/>
    <property type="match status" value="1"/>
</dbReference>
<feature type="domain" description="HD/PDEase" evidence="1">
    <location>
        <begin position="42"/>
        <end position="152"/>
    </location>
</feature>
<dbReference type="Gene3D" id="1.10.3210.10">
    <property type="entry name" value="Hypothetical protein af1432"/>
    <property type="match status" value="1"/>
</dbReference>
<reference evidence="2" key="1">
    <citation type="journal article" date="2017" name="Res. Microbiol.">
        <title>Comparative genomics of extrachromosomal elements in Bacillus thuringiensis subsp. israelensis.</title>
        <authorList>
            <person name="Bolotin A."/>
            <person name="Gillis A."/>
            <person name="Sanchis V."/>
            <person name="Nielsen-LeRoux C."/>
            <person name="Mahillon J."/>
            <person name="Lereclus D."/>
            <person name="Sorokin A."/>
        </authorList>
    </citation>
    <scope>NUCLEOTIDE SEQUENCE</scope>
    <source>
        <strain evidence="2">AM65-52</strain>
        <plasmid evidence="2">pAM65-52-3-235K</plasmid>
    </source>
</reference>
<dbReference type="Pfam" id="PF13328">
    <property type="entry name" value="HD_4"/>
    <property type="match status" value="1"/>
</dbReference>
<name>A0A160LK17_BACTI</name>
<dbReference type="SMART" id="SM00471">
    <property type="entry name" value="HDc"/>
    <property type="match status" value="1"/>
</dbReference>
<geneLocation type="plasmid" evidence="2">
    <name>pAM65-52-3-235K</name>
</geneLocation>
<keyword evidence="2" id="KW-0418">Kinase</keyword>
<sequence>MSESRVRLFEQRMADAGQEMTLRALDMVKEEMCATKGFARHDGSNYYNHCVDVAQDLFNHGIRDEDILTAALLHDIVEDVEGITLRMIEDKFNKRVAKMVDLVTKEKSVNYKEGEILKVLYLEPMLRDPGACLLKASDRKHNFSTLRDATPEKKVRQAIETEKYFFPFFKEAMKRYPRYSAYFLSAKTAIKPHLMEILEHYKEVNALNARIVELEAQLNKVPVLQ</sequence>
<dbReference type="EMBL" id="CP013278">
    <property type="protein sequence ID" value="AND28574.1"/>
    <property type="molecule type" value="Genomic_DNA"/>
</dbReference>
<dbReference type="PANTHER" id="PTHR46246:SF1">
    <property type="entry name" value="GUANOSINE-3',5'-BIS(DIPHOSPHATE) 3'-PYROPHOSPHOHYDROLASE MESH1"/>
    <property type="match status" value="1"/>
</dbReference>
<keyword evidence="2" id="KW-0808">Transferase</keyword>
<dbReference type="SUPFAM" id="SSF109604">
    <property type="entry name" value="HD-domain/PDEase-like"/>
    <property type="match status" value="1"/>
</dbReference>
<evidence type="ECO:0000313" key="2">
    <source>
        <dbReference type="EMBL" id="AND28574.1"/>
    </source>
</evidence>
<dbReference type="RefSeq" id="WP_000004567.1">
    <property type="nucleotide sequence ID" value="NZ_CP013278.1"/>
</dbReference>
<accession>A0A160LK17</accession>